<keyword evidence="2" id="KW-0732">Signal</keyword>
<feature type="signal peptide" evidence="2">
    <location>
        <begin position="1"/>
        <end position="21"/>
    </location>
</feature>
<feature type="compositionally biased region" description="Pro residues" evidence="1">
    <location>
        <begin position="69"/>
        <end position="82"/>
    </location>
</feature>
<name>A0AAV2QD68_MEGNR</name>
<evidence type="ECO:0000313" key="3">
    <source>
        <dbReference type="EMBL" id="CAL4077010.1"/>
    </source>
</evidence>
<dbReference type="AlphaFoldDB" id="A0AAV2QD68"/>
<sequence length="126" mass="12855">MGNSRFALMVCGVAIVGVVGALPRAQLNPAAGLPGAVPLYTPEVMQARNNFQSAFNFQSQLANLAPDDGVPPPPAPPAPIYPPGYQFGGLTPEVANARAAFFQHYVAAANAAAAQPALPGPSSTFP</sequence>
<gene>
    <name evidence="3" type="ORF">MNOR_LOCUS10301</name>
</gene>
<feature type="region of interest" description="Disordered" evidence="1">
    <location>
        <begin position="63"/>
        <end position="82"/>
    </location>
</feature>
<dbReference type="Proteomes" id="UP001497623">
    <property type="component" value="Unassembled WGS sequence"/>
</dbReference>
<evidence type="ECO:0000313" key="4">
    <source>
        <dbReference type="Proteomes" id="UP001497623"/>
    </source>
</evidence>
<reference evidence="3 4" key="1">
    <citation type="submission" date="2024-05" db="EMBL/GenBank/DDBJ databases">
        <authorList>
            <person name="Wallberg A."/>
        </authorList>
    </citation>
    <scope>NUCLEOTIDE SEQUENCE [LARGE SCALE GENOMIC DNA]</scope>
</reference>
<organism evidence="3 4">
    <name type="scientific">Meganyctiphanes norvegica</name>
    <name type="common">Northern krill</name>
    <name type="synonym">Thysanopoda norvegica</name>
    <dbReference type="NCBI Taxonomy" id="48144"/>
    <lineage>
        <taxon>Eukaryota</taxon>
        <taxon>Metazoa</taxon>
        <taxon>Ecdysozoa</taxon>
        <taxon>Arthropoda</taxon>
        <taxon>Crustacea</taxon>
        <taxon>Multicrustacea</taxon>
        <taxon>Malacostraca</taxon>
        <taxon>Eumalacostraca</taxon>
        <taxon>Eucarida</taxon>
        <taxon>Euphausiacea</taxon>
        <taxon>Euphausiidae</taxon>
        <taxon>Meganyctiphanes</taxon>
    </lineage>
</organism>
<protein>
    <submittedName>
        <fullName evidence="3">Uncharacterized protein</fullName>
    </submittedName>
</protein>
<accession>A0AAV2QD68</accession>
<proteinExistence type="predicted"/>
<comment type="caution">
    <text evidence="3">The sequence shown here is derived from an EMBL/GenBank/DDBJ whole genome shotgun (WGS) entry which is preliminary data.</text>
</comment>
<keyword evidence="4" id="KW-1185">Reference proteome</keyword>
<dbReference type="EMBL" id="CAXKWB010005155">
    <property type="protein sequence ID" value="CAL4077010.1"/>
    <property type="molecule type" value="Genomic_DNA"/>
</dbReference>
<feature type="chain" id="PRO_5043595557" evidence="2">
    <location>
        <begin position="22"/>
        <end position="126"/>
    </location>
</feature>
<evidence type="ECO:0000256" key="2">
    <source>
        <dbReference type="SAM" id="SignalP"/>
    </source>
</evidence>
<evidence type="ECO:0000256" key="1">
    <source>
        <dbReference type="SAM" id="MobiDB-lite"/>
    </source>
</evidence>